<gene>
    <name evidence="2" type="ORF">CEXT_281931</name>
</gene>
<reference evidence="2 3" key="1">
    <citation type="submission" date="2021-06" db="EMBL/GenBank/DDBJ databases">
        <title>Caerostris extrusa draft genome.</title>
        <authorList>
            <person name="Kono N."/>
            <person name="Arakawa K."/>
        </authorList>
    </citation>
    <scope>NUCLEOTIDE SEQUENCE [LARGE SCALE GENOMIC DNA]</scope>
</reference>
<evidence type="ECO:0000256" key="1">
    <source>
        <dbReference type="SAM" id="MobiDB-lite"/>
    </source>
</evidence>
<dbReference type="Proteomes" id="UP001054945">
    <property type="component" value="Unassembled WGS sequence"/>
</dbReference>
<dbReference type="AlphaFoldDB" id="A0AAV4QHR5"/>
<sequence>MIWSECGGFDCLDRYLYVLPCPNLFVVAELTSHSLSPAYEWQLILGSDVVPRSSHSSGDRTGRFWVQMLLKNYNGGRWDDIPEPGDSQQSSCPWLNASRPC</sequence>
<evidence type="ECO:0000313" key="3">
    <source>
        <dbReference type="Proteomes" id="UP001054945"/>
    </source>
</evidence>
<accession>A0AAV4QHR5</accession>
<protein>
    <submittedName>
        <fullName evidence="2">Uncharacterized protein</fullName>
    </submittedName>
</protein>
<organism evidence="2 3">
    <name type="scientific">Caerostris extrusa</name>
    <name type="common">Bark spider</name>
    <name type="synonym">Caerostris bankana</name>
    <dbReference type="NCBI Taxonomy" id="172846"/>
    <lineage>
        <taxon>Eukaryota</taxon>
        <taxon>Metazoa</taxon>
        <taxon>Ecdysozoa</taxon>
        <taxon>Arthropoda</taxon>
        <taxon>Chelicerata</taxon>
        <taxon>Arachnida</taxon>
        <taxon>Araneae</taxon>
        <taxon>Araneomorphae</taxon>
        <taxon>Entelegynae</taxon>
        <taxon>Araneoidea</taxon>
        <taxon>Araneidae</taxon>
        <taxon>Caerostris</taxon>
    </lineage>
</organism>
<proteinExistence type="predicted"/>
<feature type="region of interest" description="Disordered" evidence="1">
    <location>
        <begin position="79"/>
        <end position="101"/>
    </location>
</feature>
<name>A0AAV4QHR5_CAEEX</name>
<dbReference type="EMBL" id="BPLR01006301">
    <property type="protein sequence ID" value="GIY08869.1"/>
    <property type="molecule type" value="Genomic_DNA"/>
</dbReference>
<evidence type="ECO:0000313" key="2">
    <source>
        <dbReference type="EMBL" id="GIY08869.1"/>
    </source>
</evidence>
<keyword evidence="3" id="KW-1185">Reference proteome</keyword>
<comment type="caution">
    <text evidence="2">The sequence shown here is derived from an EMBL/GenBank/DDBJ whole genome shotgun (WGS) entry which is preliminary data.</text>
</comment>